<sequence length="77" mass="8944">MGGNKSEARSERIHKLMKEIDSRNPGISLKVPEWKYLINNQKEMTNLREVEIIAALNDLQGKKFTHRTPQGRWELVA</sequence>
<name>A0A0G4G1P8_9ALVE</name>
<organism evidence="1">
    <name type="scientific">Chromera velia CCMP2878</name>
    <dbReference type="NCBI Taxonomy" id="1169474"/>
    <lineage>
        <taxon>Eukaryota</taxon>
        <taxon>Sar</taxon>
        <taxon>Alveolata</taxon>
        <taxon>Colpodellida</taxon>
        <taxon>Chromeraceae</taxon>
        <taxon>Chromera</taxon>
    </lineage>
</organism>
<reference evidence="1" key="1">
    <citation type="submission" date="2014-11" db="EMBL/GenBank/DDBJ databases">
        <authorList>
            <person name="Otto D Thomas"/>
            <person name="Naeem Raeece"/>
        </authorList>
    </citation>
    <scope>NUCLEOTIDE SEQUENCE</scope>
</reference>
<dbReference type="EMBL" id="CDMZ01000804">
    <property type="protein sequence ID" value="CEM21809.1"/>
    <property type="molecule type" value="Genomic_DNA"/>
</dbReference>
<evidence type="ECO:0000313" key="1">
    <source>
        <dbReference type="EMBL" id="CEM21809.1"/>
    </source>
</evidence>
<dbReference type="AlphaFoldDB" id="A0A0G4G1P8"/>
<protein>
    <submittedName>
        <fullName evidence="1">Uncharacterized protein</fullName>
    </submittedName>
</protein>
<accession>A0A0G4G1P8</accession>
<proteinExistence type="predicted"/>
<gene>
    <name evidence="1" type="ORF">Cvel_19747</name>
</gene>
<dbReference type="VEuPathDB" id="CryptoDB:Cvel_19747"/>